<evidence type="ECO:0000256" key="2">
    <source>
        <dbReference type="ARBA" id="ARBA00004514"/>
    </source>
</evidence>
<evidence type="ECO:0000256" key="10">
    <source>
        <dbReference type="SAM" id="MobiDB-lite"/>
    </source>
</evidence>
<dbReference type="EMBL" id="MCOG01000057">
    <property type="protein sequence ID" value="ORY62765.1"/>
    <property type="molecule type" value="Genomic_DNA"/>
</dbReference>
<organism evidence="12 13">
    <name type="scientific">Neocallimastix californiae</name>
    <dbReference type="NCBI Taxonomy" id="1754190"/>
    <lineage>
        <taxon>Eukaryota</taxon>
        <taxon>Fungi</taxon>
        <taxon>Fungi incertae sedis</taxon>
        <taxon>Chytridiomycota</taxon>
        <taxon>Chytridiomycota incertae sedis</taxon>
        <taxon>Neocallimastigomycetes</taxon>
        <taxon>Neocallimastigales</taxon>
        <taxon>Neocallimastigaceae</taxon>
        <taxon>Neocallimastix</taxon>
    </lineage>
</organism>
<name>A0A1Y2DVU8_9FUNG</name>
<keyword evidence="7 9" id="KW-0539">Nucleus</keyword>
<dbReference type="SMART" id="SM00651">
    <property type="entry name" value="Sm"/>
    <property type="match status" value="1"/>
</dbReference>
<sequence length="139" mass="15866">MFLFLFFFFFFYFIYCIYIYNSKMSIGIPVKLLHEAQGHTVSVEICTGALLRGILHEAEDNMNIQMRDITITQRDGRVSQLDQVYIRGSNIRFVIVPDMLKNAPMFQNGGVKGKGVGRGTKTTLTRGAKGRRFNRGRGM</sequence>
<dbReference type="Proteomes" id="UP000193920">
    <property type="component" value="Unassembled WGS sequence"/>
</dbReference>
<keyword evidence="8 9" id="KW-0687">Ribonucleoprotein</keyword>
<keyword evidence="4" id="KW-0963">Cytoplasm</keyword>
<comment type="similarity">
    <text evidence="3 9">Belongs to the snRNP core protein family.</text>
</comment>
<evidence type="ECO:0000256" key="8">
    <source>
        <dbReference type="ARBA" id="ARBA00023274"/>
    </source>
</evidence>
<dbReference type="InterPro" id="IPR034099">
    <property type="entry name" value="SmD3"/>
</dbReference>
<dbReference type="InterPro" id="IPR010920">
    <property type="entry name" value="LSM_dom_sf"/>
</dbReference>
<dbReference type="Gene3D" id="2.30.30.100">
    <property type="match status" value="1"/>
</dbReference>
<keyword evidence="6 9" id="KW-0508">mRNA splicing</keyword>
<evidence type="ECO:0000256" key="4">
    <source>
        <dbReference type="ARBA" id="ARBA00022490"/>
    </source>
</evidence>
<comment type="caution">
    <text evidence="12">The sequence shown here is derived from an EMBL/GenBank/DDBJ whole genome shotgun (WGS) entry which is preliminary data.</text>
</comment>
<evidence type="ECO:0000256" key="6">
    <source>
        <dbReference type="ARBA" id="ARBA00023187"/>
    </source>
</evidence>
<protein>
    <recommendedName>
        <fullName evidence="9">Small nuclear ribonucleoprotein Sm D3</fullName>
        <shortName evidence="9">Sm-D3</shortName>
    </recommendedName>
    <alternativeName>
        <fullName evidence="9">snRNP core protein D3</fullName>
    </alternativeName>
</protein>
<dbReference type="InterPro" id="IPR047575">
    <property type="entry name" value="Sm"/>
</dbReference>
<evidence type="ECO:0000313" key="12">
    <source>
        <dbReference type="EMBL" id="ORY62765.1"/>
    </source>
</evidence>
<keyword evidence="13" id="KW-1185">Reference proteome</keyword>
<dbReference type="GO" id="GO:0005685">
    <property type="term" value="C:U1 snRNP"/>
    <property type="evidence" value="ECO:0007669"/>
    <property type="project" value="UniProtKB-ARBA"/>
</dbReference>
<dbReference type="InterPro" id="IPR027141">
    <property type="entry name" value="LSm4/Sm_D1/D3"/>
</dbReference>
<evidence type="ECO:0000256" key="1">
    <source>
        <dbReference type="ARBA" id="ARBA00004123"/>
    </source>
</evidence>
<evidence type="ECO:0000256" key="7">
    <source>
        <dbReference type="ARBA" id="ARBA00023242"/>
    </source>
</evidence>
<dbReference type="SUPFAM" id="SSF50182">
    <property type="entry name" value="Sm-like ribonucleoproteins"/>
    <property type="match status" value="1"/>
</dbReference>
<dbReference type="AlphaFoldDB" id="A0A1Y2DVU8"/>
<evidence type="ECO:0000256" key="5">
    <source>
        <dbReference type="ARBA" id="ARBA00022664"/>
    </source>
</evidence>
<dbReference type="PROSITE" id="PS52002">
    <property type="entry name" value="SM"/>
    <property type="match status" value="1"/>
</dbReference>
<feature type="domain" description="Sm" evidence="11">
    <location>
        <begin position="28"/>
        <end position="100"/>
    </location>
</feature>
<evidence type="ECO:0000259" key="11">
    <source>
        <dbReference type="PROSITE" id="PS52002"/>
    </source>
</evidence>
<feature type="region of interest" description="Disordered" evidence="10">
    <location>
        <begin position="111"/>
        <end position="139"/>
    </location>
</feature>
<dbReference type="PANTHER" id="PTHR23338">
    <property type="entry name" value="SMALL NUCLEAR RIBONUCLEOPROTEIN SM"/>
    <property type="match status" value="1"/>
</dbReference>
<accession>A0A1Y2DVU8</accession>
<dbReference type="InterPro" id="IPR001163">
    <property type="entry name" value="Sm_dom_euk/arc"/>
</dbReference>
<comment type="subcellular location">
    <subcellularLocation>
        <location evidence="2">Cytoplasm</location>
        <location evidence="2">Cytosol</location>
    </subcellularLocation>
    <subcellularLocation>
        <location evidence="1 9">Nucleus</location>
    </subcellularLocation>
</comment>
<evidence type="ECO:0000313" key="13">
    <source>
        <dbReference type="Proteomes" id="UP000193920"/>
    </source>
</evidence>
<keyword evidence="5 9" id="KW-0507">mRNA processing</keyword>
<dbReference type="STRING" id="1754190.A0A1Y2DVU8"/>
<dbReference type="CDD" id="cd01721">
    <property type="entry name" value="Sm_D3"/>
    <property type="match status" value="1"/>
</dbReference>
<proteinExistence type="inferred from homology"/>
<dbReference type="GO" id="GO:0003723">
    <property type="term" value="F:RNA binding"/>
    <property type="evidence" value="ECO:0007669"/>
    <property type="project" value="InterPro"/>
</dbReference>
<dbReference type="GO" id="GO:0005829">
    <property type="term" value="C:cytosol"/>
    <property type="evidence" value="ECO:0007669"/>
    <property type="project" value="UniProtKB-SubCell"/>
</dbReference>
<gene>
    <name evidence="12" type="ORF">LY90DRAFT_668317</name>
</gene>
<dbReference type="FunFam" id="2.30.30.100:FF:000002">
    <property type="entry name" value="Small nuclear ribonucleoprotein Sm D3"/>
    <property type="match status" value="1"/>
</dbReference>
<evidence type="ECO:0000256" key="3">
    <source>
        <dbReference type="ARBA" id="ARBA00008146"/>
    </source>
</evidence>
<dbReference type="GO" id="GO:0000387">
    <property type="term" value="P:spliceosomal snRNP assembly"/>
    <property type="evidence" value="ECO:0007669"/>
    <property type="project" value="UniProtKB-UniRule"/>
</dbReference>
<feature type="compositionally biased region" description="Basic residues" evidence="10">
    <location>
        <begin position="128"/>
        <end position="139"/>
    </location>
</feature>
<reference evidence="12 13" key="1">
    <citation type="submission" date="2016-08" db="EMBL/GenBank/DDBJ databases">
        <title>A Parts List for Fungal Cellulosomes Revealed by Comparative Genomics.</title>
        <authorList>
            <consortium name="DOE Joint Genome Institute"/>
            <person name="Haitjema C.H."/>
            <person name="Gilmore S.P."/>
            <person name="Henske J.K."/>
            <person name="Solomon K.V."/>
            <person name="De Groot R."/>
            <person name="Kuo A."/>
            <person name="Mondo S.J."/>
            <person name="Salamov A.A."/>
            <person name="Labutti K."/>
            <person name="Zhao Z."/>
            <person name="Chiniquy J."/>
            <person name="Barry K."/>
            <person name="Brewer H.M."/>
            <person name="Purvine S.O."/>
            <person name="Wright A.T."/>
            <person name="Boxma B."/>
            <person name="Van Alen T."/>
            <person name="Hackstein J.H."/>
            <person name="Baker S.E."/>
            <person name="Grigoriev I.V."/>
            <person name="O'Malley M.A."/>
        </authorList>
    </citation>
    <scope>NUCLEOTIDE SEQUENCE [LARGE SCALE GENOMIC DNA]</scope>
    <source>
        <strain evidence="12 13">G1</strain>
    </source>
</reference>
<dbReference type="OrthoDB" id="6425924at2759"/>
<evidence type="ECO:0000256" key="9">
    <source>
        <dbReference type="RuleBase" id="RU365050"/>
    </source>
</evidence>
<dbReference type="Pfam" id="PF01423">
    <property type="entry name" value="LSM"/>
    <property type="match status" value="1"/>
</dbReference>
<dbReference type="GO" id="GO:0005681">
    <property type="term" value="C:spliceosomal complex"/>
    <property type="evidence" value="ECO:0007669"/>
    <property type="project" value="InterPro"/>
</dbReference>